<keyword evidence="11" id="KW-1185">Reference proteome</keyword>
<feature type="domain" description="HTH luxR-type" evidence="7">
    <location>
        <begin position="142"/>
        <end position="207"/>
    </location>
</feature>
<dbReference type="InterPro" id="IPR000792">
    <property type="entry name" value="Tscrpt_reg_LuxR_C"/>
</dbReference>
<dbReference type="PATRIC" id="fig|1590042.3.peg.443"/>
<evidence type="ECO:0000313" key="10">
    <source>
        <dbReference type="EMBL" id="MCS5708218.1"/>
    </source>
</evidence>
<dbReference type="PRINTS" id="PR00038">
    <property type="entry name" value="HTHLUXR"/>
</dbReference>
<dbReference type="SMART" id="SM00421">
    <property type="entry name" value="HTH_LUXR"/>
    <property type="match status" value="1"/>
</dbReference>
<dbReference type="PROSITE" id="PS50043">
    <property type="entry name" value="HTH_LUXR_2"/>
    <property type="match status" value="1"/>
</dbReference>
<name>A0A0Q9YHU5_9GAMM</name>
<reference evidence="10" key="2">
    <citation type="journal article" date="2016" name="Genome Announc.">
        <title>Draft Genome Sequences of Two Novel Amoeba-Resistant Intranuclear Bacteria, 'Candidatus Berkiella cookevillensis' and 'Candidatus Berkiella aquae'.</title>
        <authorList>
            <person name="Mehari Y.T."/>
            <person name="Arivett B.A."/>
            <person name="Farone A.L."/>
            <person name="Gunderson J.H."/>
            <person name="Farone M.B."/>
        </authorList>
    </citation>
    <scope>NUCLEOTIDE SEQUENCE</scope>
    <source>
        <strain evidence="10">CC99</strain>
    </source>
</reference>
<feature type="modified residue" description="4-aspartylphosphate" evidence="6">
    <location>
        <position position="54"/>
    </location>
</feature>
<proteinExistence type="predicted"/>
<keyword evidence="4" id="KW-0238">DNA-binding</keyword>
<organism evidence="9">
    <name type="scientific">Candidatus Berkiella cookevillensis</name>
    <dbReference type="NCBI Taxonomy" id="437022"/>
    <lineage>
        <taxon>Bacteria</taxon>
        <taxon>Pseudomonadati</taxon>
        <taxon>Pseudomonadota</taxon>
        <taxon>Gammaproteobacteria</taxon>
        <taxon>Candidatus Berkiellales</taxon>
        <taxon>Candidatus Berkiellaceae</taxon>
        <taxon>Candidatus Berkiella</taxon>
    </lineage>
</organism>
<keyword evidence="5" id="KW-0804">Transcription</keyword>
<dbReference type="SUPFAM" id="SSF52172">
    <property type="entry name" value="CheY-like"/>
    <property type="match status" value="1"/>
</dbReference>
<dbReference type="STRING" id="437022.CC99x_00426"/>
<evidence type="ECO:0000313" key="9">
    <source>
        <dbReference type="EMBL" id="KRG20205.1"/>
    </source>
</evidence>
<dbReference type="PANTHER" id="PTHR43214:SF3">
    <property type="entry name" value="RESPONSE REGULATOR UVRY"/>
    <property type="match status" value="1"/>
</dbReference>
<evidence type="ECO:0000256" key="3">
    <source>
        <dbReference type="ARBA" id="ARBA00023015"/>
    </source>
</evidence>
<dbReference type="EMBL" id="LKHV02000001">
    <property type="protein sequence ID" value="MCS5708218.1"/>
    <property type="molecule type" value="Genomic_DNA"/>
</dbReference>
<evidence type="ECO:0000259" key="8">
    <source>
        <dbReference type="PROSITE" id="PS50110"/>
    </source>
</evidence>
<dbReference type="SMART" id="SM00448">
    <property type="entry name" value="REC"/>
    <property type="match status" value="1"/>
</dbReference>
<dbReference type="Gene3D" id="3.40.50.2300">
    <property type="match status" value="1"/>
</dbReference>
<dbReference type="InterPro" id="IPR058245">
    <property type="entry name" value="NreC/VraR/RcsB-like_REC"/>
</dbReference>
<sequence>MITVLIVDDHELVRAGIRSLLSGVNGIKVVAEAASGEEAVKLAREKHPNVILMDVRMPGFGGLEATRKILRIDPDIKVIALTVYGEEPFPSKLLQAGAAGYLTKGSGLDEMVQAIHSVHHGKRYISPEVAQQLALKHLSDDKASPFDSLSERELQVMIMITSGLKVQEISDKLCLSPKTVNSYRYRLFDKLNVHSDVELTHLAIRHGILDSEKLESEEEAIL</sequence>
<evidence type="ECO:0000256" key="6">
    <source>
        <dbReference type="PROSITE-ProRule" id="PRU00169"/>
    </source>
</evidence>
<dbReference type="GO" id="GO:0003677">
    <property type="term" value="F:DNA binding"/>
    <property type="evidence" value="ECO:0007669"/>
    <property type="project" value="UniProtKB-KW"/>
</dbReference>
<dbReference type="Proteomes" id="UP000051494">
    <property type="component" value="Unassembled WGS sequence"/>
</dbReference>
<evidence type="ECO:0000313" key="11">
    <source>
        <dbReference type="Proteomes" id="UP000051494"/>
    </source>
</evidence>
<dbReference type="AlphaFoldDB" id="A0A0Q9YHU5"/>
<reference evidence="9" key="1">
    <citation type="submission" date="2015-09" db="EMBL/GenBank/DDBJ databases">
        <title>Draft Genome Sequences of Two Novel Amoeba-resistant Intranuclear Bacteria, Candidatus Berkiella cookevillensis and Candidatus Berkiella aquae.</title>
        <authorList>
            <person name="Mehari Y.T."/>
            <person name="Arivett B.A."/>
            <person name="Farone A.L."/>
            <person name="Gunderson J.H."/>
            <person name="Farone M.B."/>
        </authorList>
    </citation>
    <scope>NUCLEOTIDE SEQUENCE [LARGE SCALE GENOMIC DNA]</scope>
    <source>
        <strain evidence="9">CC99</strain>
    </source>
</reference>
<evidence type="ECO:0000256" key="4">
    <source>
        <dbReference type="ARBA" id="ARBA00023125"/>
    </source>
</evidence>
<accession>A0A0Q9YHU5</accession>
<keyword evidence="3" id="KW-0805">Transcription regulation</keyword>
<dbReference type="InterPro" id="IPR011006">
    <property type="entry name" value="CheY-like_superfamily"/>
</dbReference>
<dbReference type="Pfam" id="PF00072">
    <property type="entry name" value="Response_reg"/>
    <property type="match status" value="1"/>
</dbReference>
<dbReference type="GO" id="GO:0000160">
    <property type="term" value="P:phosphorelay signal transduction system"/>
    <property type="evidence" value="ECO:0007669"/>
    <property type="project" value="UniProtKB-KW"/>
</dbReference>
<keyword evidence="2" id="KW-0902">Two-component regulatory system</keyword>
<dbReference type="InterPro" id="IPR016032">
    <property type="entry name" value="Sig_transdc_resp-reg_C-effctor"/>
</dbReference>
<dbReference type="EMBL" id="LKHV01000001">
    <property type="protein sequence ID" value="KRG20205.1"/>
    <property type="molecule type" value="Genomic_DNA"/>
</dbReference>
<dbReference type="GO" id="GO:0006355">
    <property type="term" value="P:regulation of DNA-templated transcription"/>
    <property type="evidence" value="ECO:0007669"/>
    <property type="project" value="InterPro"/>
</dbReference>
<comment type="caution">
    <text evidence="9">The sequence shown here is derived from an EMBL/GenBank/DDBJ whole genome shotgun (WGS) entry which is preliminary data.</text>
</comment>
<evidence type="ECO:0000256" key="1">
    <source>
        <dbReference type="ARBA" id="ARBA00022553"/>
    </source>
</evidence>
<dbReference type="CDD" id="cd06170">
    <property type="entry name" value="LuxR_C_like"/>
    <property type="match status" value="1"/>
</dbReference>
<dbReference type="Pfam" id="PF00196">
    <property type="entry name" value="GerE"/>
    <property type="match status" value="1"/>
</dbReference>
<dbReference type="SUPFAM" id="SSF46894">
    <property type="entry name" value="C-terminal effector domain of the bipartite response regulators"/>
    <property type="match status" value="1"/>
</dbReference>
<dbReference type="NCBIfam" id="NF007018">
    <property type="entry name" value="PRK09483.1"/>
    <property type="match status" value="1"/>
</dbReference>
<evidence type="ECO:0000256" key="2">
    <source>
        <dbReference type="ARBA" id="ARBA00023012"/>
    </source>
</evidence>
<dbReference type="OrthoDB" id="9796655at2"/>
<dbReference type="InterPro" id="IPR001789">
    <property type="entry name" value="Sig_transdc_resp-reg_receiver"/>
</dbReference>
<evidence type="ECO:0000256" key="5">
    <source>
        <dbReference type="ARBA" id="ARBA00023163"/>
    </source>
</evidence>
<dbReference type="RefSeq" id="WP_057623149.1">
    <property type="nucleotide sequence ID" value="NZ_LKHV02000001.1"/>
</dbReference>
<dbReference type="InterPro" id="IPR039420">
    <property type="entry name" value="WalR-like"/>
</dbReference>
<dbReference type="PROSITE" id="PS00622">
    <property type="entry name" value="HTH_LUXR_1"/>
    <property type="match status" value="1"/>
</dbReference>
<dbReference type="CDD" id="cd17535">
    <property type="entry name" value="REC_NarL-like"/>
    <property type="match status" value="1"/>
</dbReference>
<evidence type="ECO:0000259" key="7">
    <source>
        <dbReference type="PROSITE" id="PS50043"/>
    </source>
</evidence>
<feature type="domain" description="Response regulatory" evidence="8">
    <location>
        <begin position="3"/>
        <end position="119"/>
    </location>
</feature>
<keyword evidence="1 6" id="KW-0597">Phosphoprotein</keyword>
<reference evidence="10" key="3">
    <citation type="submission" date="2021-06" db="EMBL/GenBank/DDBJ databases">
        <title>Genomic Description and Analysis of Intracellular Bacteria, Candidatus Berkiella cookevillensis and Candidatus Berkiella aquae.</title>
        <authorList>
            <person name="Kidane D.T."/>
            <person name="Mehari Y.T."/>
            <person name="Rice F.C."/>
            <person name="Arivett B.A."/>
            <person name="Farone A.L."/>
            <person name="Berk S.G."/>
            <person name="Farone M.B."/>
        </authorList>
    </citation>
    <scope>NUCLEOTIDE SEQUENCE</scope>
    <source>
        <strain evidence="10">CC99</strain>
    </source>
</reference>
<dbReference type="PANTHER" id="PTHR43214">
    <property type="entry name" value="TWO-COMPONENT RESPONSE REGULATOR"/>
    <property type="match status" value="1"/>
</dbReference>
<protein>
    <submittedName>
        <fullName evidence="9">Response regulator UvrY</fullName>
    </submittedName>
    <submittedName>
        <fullName evidence="10">UvrY/SirA/GacA family response regulator transcription factor</fullName>
    </submittedName>
</protein>
<dbReference type="PROSITE" id="PS50110">
    <property type="entry name" value="RESPONSE_REGULATORY"/>
    <property type="match status" value="1"/>
</dbReference>
<gene>
    <name evidence="9" type="primary">uvrY</name>
    <name evidence="9" type="ORF">CC99x_00426</name>
    <name evidence="10" type="ORF">CC99x_004805</name>
</gene>